<evidence type="ECO:0000256" key="3">
    <source>
        <dbReference type="ARBA" id="ARBA00022741"/>
    </source>
</evidence>
<proteinExistence type="predicted"/>
<dbReference type="AlphaFoldDB" id="A0AB39T5A5"/>
<evidence type="ECO:0000313" key="8">
    <source>
        <dbReference type="EMBL" id="XDQ74665.1"/>
    </source>
</evidence>
<dbReference type="PROSITE" id="PS50011">
    <property type="entry name" value="PROTEIN_KINASE_DOM"/>
    <property type="match status" value="1"/>
</dbReference>
<dbReference type="PANTHER" id="PTHR43671">
    <property type="entry name" value="SERINE/THREONINE-PROTEIN KINASE NEK"/>
    <property type="match status" value="1"/>
</dbReference>
<evidence type="ECO:0000256" key="6">
    <source>
        <dbReference type="SAM" id="MobiDB-lite"/>
    </source>
</evidence>
<sequence>MKKGDTIAGYRIVTDPTNANGGKCIWAFAEKNGGQYFIKQFLEPKRPRDDAADSKSVRIRREVAREFEQRHRKIMKRLRPDTLGGGNLVLATDFFHEGSTYYKVTERIDTSSLERPQTLEPRPKMVLLKTLGSSLKQLHETGTVHGDLKPLNVLVQKREGAAFHSARLIDFDDSYDSGDPPRPEDISGDSAYGAPEWRRYLQDDGSAGPGDLTCAVDIFALGLMTHEYVVGELPRFDPRFGSPSDAVNAGAELRLDPRLSDELLALLRRMTAADPRTRPDISAFLAALSDPAVCTLQHRRPGTTAPHVPEARTAPASTPGPGSGPASGERRPSRVRSTFGRREKTAETPRPARPRPPPPPRRPPPARQRPRLPLPPTAGRGPAPAPAATPPPGTSRVRINLGGRRGDRRTP</sequence>
<keyword evidence="3" id="KW-0547">Nucleotide-binding</keyword>
<feature type="domain" description="Protein kinase" evidence="7">
    <location>
        <begin position="10"/>
        <end position="293"/>
    </location>
</feature>
<dbReference type="Pfam" id="PF00069">
    <property type="entry name" value="Pkinase"/>
    <property type="match status" value="1"/>
</dbReference>
<dbReference type="InterPro" id="IPR011009">
    <property type="entry name" value="Kinase-like_dom_sf"/>
</dbReference>
<accession>A0AB39T5A5</accession>
<protein>
    <recommendedName>
        <fullName evidence="1">non-specific serine/threonine protein kinase</fullName>
        <ecNumber evidence="1">2.7.11.1</ecNumber>
    </recommendedName>
</protein>
<dbReference type="InterPro" id="IPR050660">
    <property type="entry name" value="NEK_Ser/Thr_kinase"/>
</dbReference>
<dbReference type="RefSeq" id="WP_369147186.1">
    <property type="nucleotide sequence ID" value="NZ_CP163444.1"/>
</dbReference>
<dbReference type="PANTHER" id="PTHR43671:SF13">
    <property type="entry name" value="SERINE_THREONINE-PROTEIN KINASE NEK2"/>
    <property type="match status" value="1"/>
</dbReference>
<evidence type="ECO:0000256" key="4">
    <source>
        <dbReference type="ARBA" id="ARBA00022777"/>
    </source>
</evidence>
<keyword evidence="4 8" id="KW-0418">Kinase</keyword>
<dbReference type="EC" id="2.7.11.1" evidence="1"/>
<evidence type="ECO:0000256" key="5">
    <source>
        <dbReference type="ARBA" id="ARBA00022840"/>
    </source>
</evidence>
<organism evidence="8">
    <name type="scientific">Streptomyces sp. R44</name>
    <dbReference type="NCBI Taxonomy" id="3238633"/>
    <lineage>
        <taxon>Bacteria</taxon>
        <taxon>Bacillati</taxon>
        <taxon>Actinomycetota</taxon>
        <taxon>Actinomycetes</taxon>
        <taxon>Kitasatosporales</taxon>
        <taxon>Streptomycetaceae</taxon>
        <taxon>Streptomyces</taxon>
    </lineage>
</organism>
<reference evidence="8" key="1">
    <citation type="submission" date="2024-07" db="EMBL/GenBank/DDBJ databases">
        <authorList>
            <person name="Yu S.T."/>
        </authorList>
    </citation>
    <scope>NUCLEOTIDE SEQUENCE</scope>
    <source>
        <strain evidence="8">R44</strain>
    </source>
</reference>
<dbReference type="InterPro" id="IPR000719">
    <property type="entry name" value="Prot_kinase_dom"/>
</dbReference>
<dbReference type="EMBL" id="CP163444">
    <property type="protein sequence ID" value="XDQ74665.1"/>
    <property type="molecule type" value="Genomic_DNA"/>
</dbReference>
<feature type="region of interest" description="Disordered" evidence="6">
    <location>
        <begin position="298"/>
        <end position="411"/>
    </location>
</feature>
<feature type="compositionally biased region" description="Pro residues" evidence="6">
    <location>
        <begin position="354"/>
        <end position="376"/>
    </location>
</feature>
<keyword evidence="5" id="KW-0067">ATP-binding</keyword>
<dbReference type="GO" id="GO:0005524">
    <property type="term" value="F:ATP binding"/>
    <property type="evidence" value="ECO:0007669"/>
    <property type="project" value="UniProtKB-KW"/>
</dbReference>
<dbReference type="SUPFAM" id="SSF56112">
    <property type="entry name" value="Protein kinase-like (PK-like)"/>
    <property type="match status" value="1"/>
</dbReference>
<evidence type="ECO:0000256" key="1">
    <source>
        <dbReference type="ARBA" id="ARBA00012513"/>
    </source>
</evidence>
<feature type="compositionally biased region" description="Pro residues" evidence="6">
    <location>
        <begin position="383"/>
        <end position="393"/>
    </location>
</feature>
<evidence type="ECO:0000256" key="2">
    <source>
        <dbReference type="ARBA" id="ARBA00022679"/>
    </source>
</evidence>
<feature type="compositionally biased region" description="Low complexity" evidence="6">
    <location>
        <begin position="313"/>
        <end position="327"/>
    </location>
</feature>
<dbReference type="GO" id="GO:0004674">
    <property type="term" value="F:protein serine/threonine kinase activity"/>
    <property type="evidence" value="ECO:0007669"/>
    <property type="project" value="UniProtKB-EC"/>
</dbReference>
<dbReference type="Gene3D" id="1.10.510.10">
    <property type="entry name" value="Transferase(Phosphotransferase) domain 1"/>
    <property type="match status" value="1"/>
</dbReference>
<dbReference type="SMART" id="SM00220">
    <property type="entry name" value="S_TKc"/>
    <property type="match status" value="1"/>
</dbReference>
<gene>
    <name evidence="8" type="ORF">AB5J54_30905</name>
</gene>
<keyword evidence="2" id="KW-0808">Transferase</keyword>
<name>A0AB39T5A5_9ACTN</name>
<evidence type="ECO:0000259" key="7">
    <source>
        <dbReference type="PROSITE" id="PS50011"/>
    </source>
</evidence>